<protein>
    <submittedName>
        <fullName evidence="3">ABC transporter</fullName>
    </submittedName>
</protein>
<dbReference type="RefSeq" id="WP_139715978.1">
    <property type="nucleotide sequence ID" value="NZ_CP040871.1"/>
</dbReference>
<dbReference type="AlphaFoldDB" id="A0A5B7ZR27"/>
<dbReference type="KEGG" id="thes:FHQ07_06140"/>
<keyword evidence="4" id="KW-1185">Reference proteome</keyword>
<feature type="chain" id="PRO_5022876890" evidence="1">
    <location>
        <begin position="28"/>
        <end position="216"/>
    </location>
</feature>
<dbReference type="PROSITE" id="PS51257">
    <property type="entry name" value="PROKAR_LIPOPROTEIN"/>
    <property type="match status" value="1"/>
</dbReference>
<dbReference type="Proteomes" id="UP000308149">
    <property type="component" value="Chromosome"/>
</dbReference>
<keyword evidence="1" id="KW-0732">Signal</keyword>
<evidence type="ECO:0000259" key="2">
    <source>
        <dbReference type="Pfam" id="PF03886"/>
    </source>
</evidence>
<gene>
    <name evidence="3" type="ORF">FHQ07_06140</name>
</gene>
<reference evidence="3 4" key="1">
    <citation type="submission" date="2019-06" db="EMBL/GenBank/DDBJ databases">
        <title>Thermomonas aquatica sp. nov., isolated from an industrial wastewater treatment plant.</title>
        <authorList>
            <person name="Jeon J.H."/>
            <person name="Park D.-S."/>
        </authorList>
    </citation>
    <scope>NUCLEOTIDE SEQUENCE [LARGE SCALE GENOMIC DNA]</scope>
    <source>
        <strain evidence="3 4">SY21</strain>
    </source>
</reference>
<accession>A0A5B7ZR27</accession>
<dbReference type="InterPro" id="IPR005586">
    <property type="entry name" value="ABC_trans_aux"/>
</dbReference>
<organism evidence="3 4">
    <name type="scientific">Thermomonas aquatica</name>
    <dbReference type="NCBI Taxonomy" id="2202149"/>
    <lineage>
        <taxon>Bacteria</taxon>
        <taxon>Pseudomonadati</taxon>
        <taxon>Pseudomonadota</taxon>
        <taxon>Gammaproteobacteria</taxon>
        <taxon>Lysobacterales</taxon>
        <taxon>Lysobacteraceae</taxon>
        <taxon>Thermomonas</taxon>
    </lineage>
</organism>
<dbReference type="EMBL" id="CP040871">
    <property type="protein sequence ID" value="QDA56926.1"/>
    <property type="molecule type" value="Genomic_DNA"/>
</dbReference>
<name>A0A5B7ZR27_9GAMM</name>
<feature type="domain" description="ABC-type transport auxiliary lipoprotein component" evidence="2">
    <location>
        <begin position="37"/>
        <end position="197"/>
    </location>
</feature>
<feature type="signal peptide" evidence="1">
    <location>
        <begin position="1"/>
        <end position="27"/>
    </location>
</feature>
<sequence>MTRSQNTPHRIASGLAALLLAGCSVLGSPKDAPTVFAPEAKAEADPAWPRVAWQLATTRPGAARVLDSSRIAVSPVAGELQVYKGAAWARTPPEMLEDGVLRTLEDSGKIPAVARQGSGIGADYRLVMEIRHFEADYAGAAVPSAVVEVSAKLLHASDQAVVGSRVFRHAQPASGTEVALVAEAFSQALGATSGEIAGWVLATGQAHETRHPSGKH</sequence>
<dbReference type="SUPFAM" id="SSF159594">
    <property type="entry name" value="XCC0632-like"/>
    <property type="match status" value="1"/>
</dbReference>
<evidence type="ECO:0000313" key="3">
    <source>
        <dbReference type="EMBL" id="QDA56926.1"/>
    </source>
</evidence>
<dbReference type="Gene3D" id="3.40.50.10610">
    <property type="entry name" value="ABC-type transport auxiliary lipoprotein component"/>
    <property type="match status" value="1"/>
</dbReference>
<dbReference type="Pfam" id="PF03886">
    <property type="entry name" value="ABC_trans_aux"/>
    <property type="match status" value="1"/>
</dbReference>
<proteinExistence type="predicted"/>
<evidence type="ECO:0000256" key="1">
    <source>
        <dbReference type="SAM" id="SignalP"/>
    </source>
</evidence>
<dbReference type="OrthoDB" id="5795476at2"/>
<evidence type="ECO:0000313" key="4">
    <source>
        <dbReference type="Proteomes" id="UP000308149"/>
    </source>
</evidence>